<evidence type="ECO:0000256" key="5">
    <source>
        <dbReference type="ARBA" id="ARBA00012483"/>
    </source>
</evidence>
<dbReference type="GO" id="GO:0008270">
    <property type="term" value="F:zinc ion binding"/>
    <property type="evidence" value="ECO:0007669"/>
    <property type="project" value="UniProtKB-KW"/>
</dbReference>
<feature type="region of interest" description="Disordered" evidence="16">
    <location>
        <begin position="728"/>
        <end position="848"/>
    </location>
</feature>
<keyword evidence="11" id="KW-0256">Endoplasmic reticulum</keyword>
<evidence type="ECO:0000256" key="4">
    <source>
        <dbReference type="ARBA" id="ARBA00010089"/>
    </source>
</evidence>
<keyword evidence="22" id="KW-1185">Reference proteome</keyword>
<dbReference type="EMBL" id="LKMD01000102">
    <property type="protein sequence ID" value="PIA98104.1"/>
    <property type="molecule type" value="Genomic_DNA"/>
</dbReference>
<evidence type="ECO:0000313" key="20">
    <source>
        <dbReference type="EMBL" id="WPA98362.1"/>
    </source>
</evidence>
<feature type="compositionally biased region" description="Polar residues" evidence="16">
    <location>
        <begin position="660"/>
        <end position="678"/>
    </location>
</feature>
<evidence type="ECO:0000256" key="7">
    <source>
        <dbReference type="ARBA" id="ARBA00022692"/>
    </source>
</evidence>
<keyword evidence="13 17" id="KW-1133">Transmembrane helix</keyword>
<evidence type="ECO:0000256" key="10">
    <source>
        <dbReference type="ARBA" id="ARBA00022786"/>
    </source>
</evidence>
<dbReference type="GO" id="GO:0016567">
    <property type="term" value="P:protein ubiquitination"/>
    <property type="evidence" value="ECO:0007669"/>
    <property type="project" value="UniProtKB-UniPathway"/>
</dbReference>
<evidence type="ECO:0000256" key="12">
    <source>
        <dbReference type="ARBA" id="ARBA00022833"/>
    </source>
</evidence>
<dbReference type="SMART" id="SM00184">
    <property type="entry name" value="RING"/>
    <property type="match status" value="1"/>
</dbReference>
<dbReference type="GO" id="GO:0005789">
    <property type="term" value="C:endoplasmic reticulum membrane"/>
    <property type="evidence" value="ECO:0007669"/>
    <property type="project" value="UniProtKB-SubCell"/>
</dbReference>
<feature type="region of interest" description="Disordered" evidence="16">
    <location>
        <begin position="630"/>
        <end position="711"/>
    </location>
</feature>
<feature type="transmembrane region" description="Helical" evidence="17">
    <location>
        <begin position="139"/>
        <end position="163"/>
    </location>
</feature>
<dbReference type="InterPro" id="IPR058051">
    <property type="entry name" value="Znf_RING_synoviolin"/>
</dbReference>
<evidence type="ECO:0000313" key="22">
    <source>
        <dbReference type="Proteomes" id="UP001302367"/>
    </source>
</evidence>
<name>A0A2G5HZY7_CERBT</name>
<feature type="transmembrane region" description="Helical" evidence="17">
    <location>
        <begin position="274"/>
        <end position="293"/>
    </location>
</feature>
<dbReference type="Pfam" id="PF25563">
    <property type="entry name" value="TPR_SYVN1_N"/>
    <property type="match status" value="1"/>
</dbReference>
<keyword evidence="9 15" id="KW-0863">Zinc-finger</keyword>
<evidence type="ECO:0000256" key="15">
    <source>
        <dbReference type="PROSITE-ProRule" id="PRU00175"/>
    </source>
</evidence>
<evidence type="ECO:0000256" key="11">
    <source>
        <dbReference type="ARBA" id="ARBA00022824"/>
    </source>
</evidence>
<evidence type="ECO:0000259" key="18">
    <source>
        <dbReference type="PROSITE" id="PS50089"/>
    </source>
</evidence>
<feature type="transmembrane region" description="Helical" evidence="17">
    <location>
        <begin position="33"/>
        <end position="60"/>
    </location>
</feature>
<dbReference type="CDD" id="cd16479">
    <property type="entry name" value="RING-H2_synoviolin"/>
    <property type="match status" value="1"/>
</dbReference>
<gene>
    <name evidence="19" type="ORF">CB0940_05780</name>
    <name evidence="20" type="ORF">RHO25_002974</name>
</gene>
<feature type="compositionally biased region" description="Polar residues" evidence="16">
    <location>
        <begin position="577"/>
        <end position="596"/>
    </location>
</feature>
<feature type="compositionally biased region" description="Low complexity" evidence="16">
    <location>
        <begin position="644"/>
        <end position="659"/>
    </location>
</feature>
<keyword evidence="7 17" id="KW-0812">Transmembrane</keyword>
<dbReference type="Pfam" id="PF13639">
    <property type="entry name" value="zf-RING_2"/>
    <property type="match status" value="1"/>
</dbReference>
<keyword evidence="8" id="KW-0479">Metal-binding</keyword>
<dbReference type="SUPFAM" id="SSF57850">
    <property type="entry name" value="RING/U-box"/>
    <property type="match status" value="1"/>
</dbReference>
<evidence type="ECO:0000256" key="8">
    <source>
        <dbReference type="ARBA" id="ARBA00022723"/>
    </source>
</evidence>
<feature type="compositionally biased region" description="Polar residues" evidence="16">
    <location>
        <begin position="696"/>
        <end position="711"/>
    </location>
</feature>
<evidence type="ECO:0000256" key="17">
    <source>
        <dbReference type="SAM" id="Phobius"/>
    </source>
</evidence>
<comment type="similarity">
    <text evidence="4">Belongs to the HRD1 family.</text>
</comment>
<evidence type="ECO:0000256" key="16">
    <source>
        <dbReference type="SAM" id="MobiDB-lite"/>
    </source>
</evidence>
<dbReference type="AlphaFoldDB" id="A0A2G5HZY7"/>
<evidence type="ECO:0000256" key="2">
    <source>
        <dbReference type="ARBA" id="ARBA00004477"/>
    </source>
</evidence>
<dbReference type="EMBL" id="CP134185">
    <property type="protein sequence ID" value="WPA98362.1"/>
    <property type="molecule type" value="Genomic_DNA"/>
</dbReference>
<feature type="compositionally biased region" description="Low complexity" evidence="16">
    <location>
        <begin position="729"/>
        <end position="743"/>
    </location>
</feature>
<feature type="transmembrane region" description="Helical" evidence="17">
    <location>
        <begin position="98"/>
        <end position="119"/>
    </location>
</feature>
<dbReference type="PROSITE" id="PS51257">
    <property type="entry name" value="PROKAR_LIPOPROTEIN"/>
    <property type="match status" value="1"/>
</dbReference>
<reference evidence="19 21" key="1">
    <citation type="submission" date="2015-10" db="EMBL/GenBank/DDBJ databases">
        <title>The cercosporin biosynthetic gene cluster was horizontally transferred to several fungal lineages and shown to be expanded in Cercospora beticola based on microsynteny with recipient genomes.</title>
        <authorList>
            <person name="De Jonge R."/>
            <person name="Ebert M.K."/>
            <person name="Suttle J.C."/>
            <person name="Jurick Ii W.M."/>
            <person name="Secor G.A."/>
            <person name="Thomma B.P."/>
            <person name="Van De Peer Y."/>
            <person name="Bolton M.D."/>
        </authorList>
    </citation>
    <scope>NUCLEOTIDE SEQUENCE [LARGE SCALE GENOMIC DNA]</scope>
    <source>
        <strain evidence="19 21">09-40</strain>
    </source>
</reference>
<evidence type="ECO:0000256" key="1">
    <source>
        <dbReference type="ARBA" id="ARBA00000900"/>
    </source>
</evidence>
<evidence type="ECO:0000256" key="6">
    <source>
        <dbReference type="ARBA" id="ARBA00022679"/>
    </source>
</evidence>
<dbReference type="InterPro" id="IPR013083">
    <property type="entry name" value="Znf_RING/FYVE/PHD"/>
</dbReference>
<proteinExistence type="inferred from homology"/>
<dbReference type="InterPro" id="IPR001841">
    <property type="entry name" value="Znf_RING"/>
</dbReference>
<feature type="compositionally biased region" description="Polar residues" evidence="16">
    <location>
        <begin position="765"/>
        <end position="830"/>
    </location>
</feature>
<keyword evidence="10" id="KW-0833">Ubl conjugation pathway</keyword>
<dbReference type="GO" id="GO:0043161">
    <property type="term" value="P:proteasome-mediated ubiquitin-dependent protein catabolic process"/>
    <property type="evidence" value="ECO:0007669"/>
    <property type="project" value="TreeGrafter"/>
</dbReference>
<dbReference type="GO" id="GO:0036503">
    <property type="term" value="P:ERAD pathway"/>
    <property type="evidence" value="ECO:0007669"/>
    <property type="project" value="TreeGrafter"/>
</dbReference>
<feature type="domain" description="RING-type" evidence="18">
    <location>
        <begin position="342"/>
        <end position="416"/>
    </location>
</feature>
<feature type="compositionally biased region" description="Low complexity" evidence="16">
    <location>
        <begin position="361"/>
        <end position="374"/>
    </location>
</feature>
<sequence length="848" mass="91825">MRLAYYAGASTLAAAACLLKAFSQRPNFYSATVYLSQSNACLLILTNLLLLLSTSFLYLLQRLLYGPLRPIEIEQLSEKAWYAVLDTLLAMPSFREDVGGRLLVMFVLLLAGKVWGWIGEGRVDVLEQGQMMGGANNKLFHARLATSLLISLAFATGMFKYCLEVVIEDPRPGMMVIFTFEFAILCVFSLFTAIRYGLAVWEIKVTKEQTTAAIEQRKEEIKAERAAAIAKAREEDREIPTFDEPIDVDENEVDVPGWEDKRRVLFVVEVVTDFVKLVIYIFFFTVSVTFNGLPMHIMRDVYMTFASFSKRVTDYMAYRKATSDMNTRYPDATTAEIRGDACIVCREEMVAWAEGEPQAAAPVAGAEGQPAAAPAPAPARRRDEGMRAKKLPCGHILHLRCLKAWLERQQVCPTCRRPVVAATPANAGNAAAPAQNGQPGQQPPRPRGRIFNLGPLRIGMVNAPRGQIQNVLNQIRNGDAQAVQQALDPAGNPVAGGAGQQQPAAGRPWNAGSQVPTHIQLLQLEQRIVREAHNLGIEQQQLNTLRMMEVELARLRSQHISAPPTGITRYPMPGFSPQHQPLPSQLHGNPSQQMSSGHEHLPPGMVLPEGWTVLPLQPAMNLAAPQQSIGLSGPRVSNTGGGAQAASRAQDSASAQSQSEMVSSQAPASVAQNEGQPSNPDPQGPVDERGSPLFVPTNTLPAQDNPSITQSPDDAVLRAAEERGEAAGRKWAAAFASSSDSASLPNTSTRGRSAAGSPGPGELVSGTTPNQAPSQTQTQTPWNNSGWSFNDQSQQDSQPEVKQSAMSVNSSSPITRSANQDDPEQSQSYSGKGKAKAVEVEDVPDPEA</sequence>
<dbReference type="PANTHER" id="PTHR22763">
    <property type="entry name" value="RING ZINC FINGER PROTEIN"/>
    <property type="match status" value="1"/>
</dbReference>
<evidence type="ECO:0000256" key="3">
    <source>
        <dbReference type="ARBA" id="ARBA00004906"/>
    </source>
</evidence>
<keyword evidence="14 17" id="KW-0472">Membrane</keyword>
<feature type="transmembrane region" description="Helical" evidence="17">
    <location>
        <begin position="175"/>
        <end position="198"/>
    </location>
</feature>
<dbReference type="GO" id="GO:0061630">
    <property type="term" value="F:ubiquitin protein ligase activity"/>
    <property type="evidence" value="ECO:0007669"/>
    <property type="project" value="UniProtKB-EC"/>
</dbReference>
<feature type="region of interest" description="Disordered" evidence="16">
    <location>
        <begin position="562"/>
        <end position="606"/>
    </location>
</feature>
<feature type="region of interest" description="Disordered" evidence="16">
    <location>
        <begin position="361"/>
        <end position="385"/>
    </location>
</feature>
<accession>A0A2G5HZY7</accession>
<comment type="pathway">
    <text evidence="3">Protein modification; protein ubiquitination.</text>
</comment>
<dbReference type="InterPro" id="IPR057992">
    <property type="entry name" value="TPR_SYVN1_N"/>
</dbReference>
<dbReference type="Proteomes" id="UP000230605">
    <property type="component" value="Chromosome 2"/>
</dbReference>
<dbReference type="PROSITE" id="PS50089">
    <property type="entry name" value="ZF_RING_2"/>
    <property type="match status" value="1"/>
</dbReference>
<protein>
    <recommendedName>
        <fullName evidence="5">RING-type E3 ubiquitin transferase</fullName>
        <ecNumber evidence="5">2.3.2.27</ecNumber>
    </recommendedName>
</protein>
<feature type="compositionally biased region" description="Low complexity" evidence="16">
    <location>
        <begin position="427"/>
        <end position="440"/>
    </location>
</feature>
<dbReference type="InterPro" id="IPR050731">
    <property type="entry name" value="HRD1_E3_ubiq-ligases"/>
</dbReference>
<evidence type="ECO:0000313" key="19">
    <source>
        <dbReference type="EMBL" id="PIA98104.1"/>
    </source>
</evidence>
<evidence type="ECO:0000256" key="13">
    <source>
        <dbReference type="ARBA" id="ARBA00022989"/>
    </source>
</evidence>
<dbReference type="PANTHER" id="PTHR22763:SF184">
    <property type="entry name" value="E3 UBIQUITIN-PROTEIN LIGASE SYNOVIOLIN"/>
    <property type="match status" value="1"/>
</dbReference>
<dbReference type="Proteomes" id="UP001302367">
    <property type="component" value="Chromosome 2"/>
</dbReference>
<keyword evidence="6" id="KW-0808">Transferase</keyword>
<dbReference type="Gene3D" id="3.30.40.10">
    <property type="entry name" value="Zinc/RING finger domain, C3HC4 (zinc finger)"/>
    <property type="match status" value="1"/>
</dbReference>
<dbReference type="OrthoDB" id="7759664at2759"/>
<evidence type="ECO:0000256" key="14">
    <source>
        <dbReference type="ARBA" id="ARBA00023136"/>
    </source>
</evidence>
<evidence type="ECO:0000256" key="9">
    <source>
        <dbReference type="ARBA" id="ARBA00022771"/>
    </source>
</evidence>
<feature type="region of interest" description="Disordered" evidence="16">
    <location>
        <begin position="427"/>
        <end position="446"/>
    </location>
</feature>
<dbReference type="EC" id="2.3.2.27" evidence="5"/>
<keyword evidence="12" id="KW-0862">Zinc</keyword>
<comment type="catalytic activity">
    <reaction evidence="1">
        <text>S-ubiquitinyl-[E2 ubiquitin-conjugating enzyme]-L-cysteine + [acceptor protein]-L-lysine = [E2 ubiquitin-conjugating enzyme]-L-cysteine + N(6)-ubiquitinyl-[acceptor protein]-L-lysine.</text>
        <dbReference type="EC" id="2.3.2.27"/>
    </reaction>
</comment>
<dbReference type="UniPathway" id="UPA00143"/>
<organism evidence="19 21">
    <name type="scientific">Cercospora beticola</name>
    <name type="common">Sugarbeet leaf spot fungus</name>
    <dbReference type="NCBI Taxonomy" id="122368"/>
    <lineage>
        <taxon>Eukaryota</taxon>
        <taxon>Fungi</taxon>
        <taxon>Dikarya</taxon>
        <taxon>Ascomycota</taxon>
        <taxon>Pezizomycotina</taxon>
        <taxon>Dothideomycetes</taxon>
        <taxon>Dothideomycetidae</taxon>
        <taxon>Mycosphaerellales</taxon>
        <taxon>Mycosphaerellaceae</taxon>
        <taxon>Cercospora</taxon>
    </lineage>
</organism>
<reference evidence="20 22" key="2">
    <citation type="submission" date="2023-09" db="EMBL/GenBank/DDBJ databases">
        <title>Complete-Gapless Cercospora beticola genome.</title>
        <authorList>
            <person name="Wyatt N.A."/>
            <person name="Spanner R.E."/>
            <person name="Bolton M.D."/>
        </authorList>
    </citation>
    <scope>NUCLEOTIDE SEQUENCE [LARGE SCALE GENOMIC DNA]</scope>
    <source>
        <strain evidence="20">Cb09-40</strain>
    </source>
</reference>
<comment type="subcellular location">
    <subcellularLocation>
        <location evidence="2">Endoplasmic reticulum membrane</location>
        <topology evidence="2">Multi-pass membrane protein</topology>
    </subcellularLocation>
</comment>
<evidence type="ECO:0000313" key="21">
    <source>
        <dbReference type="Proteomes" id="UP000230605"/>
    </source>
</evidence>